<reference evidence="2" key="1">
    <citation type="journal article" date="2015" name="PLoS Genet.">
        <title>Genome Sequence and Transcriptome Analyses of Chrysochromulina tobin: Metabolic Tools for Enhanced Algal Fitness in the Prominent Order Prymnesiales (Haptophyceae).</title>
        <authorList>
            <person name="Hovde B.T."/>
            <person name="Deodato C.R."/>
            <person name="Hunsperger H.M."/>
            <person name="Ryken S.A."/>
            <person name="Yost W."/>
            <person name="Jha R.K."/>
            <person name="Patterson J."/>
            <person name="Monnat R.J. Jr."/>
            <person name="Barlow S.B."/>
            <person name="Starkenburg S.R."/>
            <person name="Cattolico R.A."/>
        </authorList>
    </citation>
    <scope>NUCLEOTIDE SEQUENCE</scope>
    <source>
        <strain evidence="2">CCMP291</strain>
    </source>
</reference>
<keyword evidence="2" id="KW-1185">Reference proteome</keyword>
<proteinExistence type="predicted"/>
<dbReference type="InterPro" id="IPR011050">
    <property type="entry name" value="Pectin_lyase_fold/virulence"/>
</dbReference>
<comment type="caution">
    <text evidence="1">The sequence shown here is derived from an EMBL/GenBank/DDBJ whole genome shotgun (WGS) entry which is preliminary data.</text>
</comment>
<gene>
    <name evidence="1" type="ORF">Ctob_001101</name>
</gene>
<sequence>MVAPCVLADVHEPLAVEHKDGHVIESLHVRSSLVGRPAILCRDSRSVVLRKLLIEHVEGGVGIRFERCPGLRVEQVEVRVLGAADDHARPTANCHLGSSECHNIHGVDSADVILEQVRVTGGSSGIELQRCARAQLRDIVGRNVRGPYPRGQCVQFTACDHALLERFHCVNELGRSWPEDSISVWRSREVTVREGLVDGNNAPNGVGVMFENDDERAIGGLLEHVDAIHMGGGCFSGYPAAGLLMRHVRCGWNHCEGVGGREAPASGGQMYAAGDQPHGVQGYVASHAIRIVNATAYAPCDPYRRFYWSRSEGAYAATPEVAERPRFRR</sequence>
<dbReference type="AlphaFoldDB" id="A0A0M0J8G1"/>
<dbReference type="EMBL" id="JWZX01003265">
    <property type="protein sequence ID" value="KOO22632.1"/>
    <property type="molecule type" value="Genomic_DNA"/>
</dbReference>
<name>A0A0M0J8G1_9EUKA</name>
<evidence type="ECO:0000313" key="1">
    <source>
        <dbReference type="EMBL" id="KOO22632.1"/>
    </source>
</evidence>
<organism evidence="1 2">
    <name type="scientific">Chrysochromulina tobinii</name>
    <dbReference type="NCBI Taxonomy" id="1460289"/>
    <lineage>
        <taxon>Eukaryota</taxon>
        <taxon>Haptista</taxon>
        <taxon>Haptophyta</taxon>
        <taxon>Prymnesiophyceae</taxon>
        <taxon>Prymnesiales</taxon>
        <taxon>Chrysochromulinaceae</taxon>
        <taxon>Chrysochromulina</taxon>
    </lineage>
</organism>
<evidence type="ECO:0000313" key="2">
    <source>
        <dbReference type="Proteomes" id="UP000037460"/>
    </source>
</evidence>
<protein>
    <submittedName>
        <fullName evidence="1">Hemolysin-type calcium-binding region</fullName>
    </submittedName>
</protein>
<dbReference type="Proteomes" id="UP000037460">
    <property type="component" value="Unassembled WGS sequence"/>
</dbReference>
<accession>A0A0M0J8G1</accession>
<dbReference type="SUPFAM" id="SSF51126">
    <property type="entry name" value="Pectin lyase-like"/>
    <property type="match status" value="1"/>
</dbReference>